<keyword evidence="1" id="KW-0175">Coiled coil</keyword>
<name>A0A559IZH9_9BACL</name>
<dbReference type="RefSeq" id="WP_144989124.1">
    <property type="nucleotide sequence ID" value="NZ_VNJK01000001.1"/>
</dbReference>
<organism evidence="2 3">
    <name type="scientific">Paenibacillus agilis</name>
    <dbReference type="NCBI Taxonomy" id="3020863"/>
    <lineage>
        <taxon>Bacteria</taxon>
        <taxon>Bacillati</taxon>
        <taxon>Bacillota</taxon>
        <taxon>Bacilli</taxon>
        <taxon>Bacillales</taxon>
        <taxon>Paenibacillaceae</taxon>
        <taxon>Paenibacillus</taxon>
    </lineage>
</organism>
<reference evidence="2 3" key="1">
    <citation type="submission" date="2019-07" db="EMBL/GenBank/DDBJ databases">
        <authorList>
            <person name="Kim J."/>
        </authorList>
    </citation>
    <scope>NUCLEOTIDE SEQUENCE [LARGE SCALE GENOMIC DNA]</scope>
    <source>
        <strain evidence="2 3">N4</strain>
    </source>
</reference>
<keyword evidence="3" id="KW-1185">Reference proteome</keyword>
<dbReference type="OrthoDB" id="1918216at2"/>
<dbReference type="AlphaFoldDB" id="A0A559IZH9"/>
<evidence type="ECO:0008006" key="4">
    <source>
        <dbReference type="Google" id="ProtNLM"/>
    </source>
</evidence>
<protein>
    <recommendedName>
        <fullName evidence="4">Transglycosylase</fullName>
    </recommendedName>
</protein>
<evidence type="ECO:0000313" key="2">
    <source>
        <dbReference type="EMBL" id="TVX93035.1"/>
    </source>
</evidence>
<feature type="coiled-coil region" evidence="1">
    <location>
        <begin position="69"/>
        <end position="103"/>
    </location>
</feature>
<dbReference type="Proteomes" id="UP000318102">
    <property type="component" value="Unassembled WGS sequence"/>
</dbReference>
<proteinExistence type="predicted"/>
<comment type="caution">
    <text evidence="2">The sequence shown here is derived from an EMBL/GenBank/DDBJ whole genome shotgun (WGS) entry which is preliminary data.</text>
</comment>
<evidence type="ECO:0000256" key="1">
    <source>
        <dbReference type="SAM" id="Coils"/>
    </source>
</evidence>
<sequence length="106" mass="12507">MKDRIVDCSSCKEEFEVNALTRRLEDDSNIEETYFICPHCGGEFNVCYSDPSIREQQRKLRALYARLPRTKTMDALDELNKRIDEAKEQLGKMMEELKQTINQKRT</sequence>
<dbReference type="EMBL" id="VNJK01000001">
    <property type="protein sequence ID" value="TVX93035.1"/>
    <property type="molecule type" value="Genomic_DNA"/>
</dbReference>
<evidence type="ECO:0000313" key="3">
    <source>
        <dbReference type="Proteomes" id="UP000318102"/>
    </source>
</evidence>
<gene>
    <name evidence="2" type="ORF">FPZ44_08170</name>
</gene>
<accession>A0A559IZH9</accession>